<dbReference type="AlphaFoldDB" id="A0A3S0IP01"/>
<reference evidence="2 3" key="1">
    <citation type="submission" date="2018-12" db="EMBL/GenBank/DDBJ databases">
        <title>Hymenobacter gummosus sp. nov., isolated from a spring.</title>
        <authorList>
            <person name="Nie L."/>
        </authorList>
    </citation>
    <scope>NUCLEOTIDE SEQUENCE [LARGE SCALE GENOMIC DNA]</scope>
    <source>
        <strain evidence="2 3">KCTC 52166</strain>
    </source>
</reference>
<keyword evidence="3" id="KW-1185">Reference proteome</keyword>
<dbReference type="InterPro" id="IPR001387">
    <property type="entry name" value="Cro/C1-type_HTH"/>
</dbReference>
<proteinExistence type="predicted"/>
<dbReference type="EMBL" id="RXOF01000005">
    <property type="protein sequence ID" value="RTQ50138.1"/>
    <property type="molecule type" value="Genomic_DNA"/>
</dbReference>
<gene>
    <name evidence="2" type="ORF">EJV47_10915</name>
</gene>
<dbReference type="SUPFAM" id="SSF47413">
    <property type="entry name" value="lambda repressor-like DNA-binding domains"/>
    <property type="match status" value="1"/>
</dbReference>
<dbReference type="RefSeq" id="WP_126693188.1">
    <property type="nucleotide sequence ID" value="NZ_RXOF01000005.1"/>
</dbReference>
<dbReference type="OrthoDB" id="887338at2"/>
<dbReference type="PROSITE" id="PS50943">
    <property type="entry name" value="HTH_CROC1"/>
    <property type="match status" value="1"/>
</dbReference>
<protein>
    <submittedName>
        <fullName evidence="2">XRE family transcriptional regulator</fullName>
    </submittedName>
</protein>
<accession>A0A3S0IP01</accession>
<dbReference type="CDD" id="cd00093">
    <property type="entry name" value="HTH_XRE"/>
    <property type="match status" value="1"/>
</dbReference>
<feature type="domain" description="HTH cro/C1-type" evidence="1">
    <location>
        <begin position="16"/>
        <end position="67"/>
    </location>
</feature>
<dbReference type="GO" id="GO:0003677">
    <property type="term" value="F:DNA binding"/>
    <property type="evidence" value="ECO:0007669"/>
    <property type="project" value="InterPro"/>
</dbReference>
<dbReference type="Gene3D" id="1.10.260.40">
    <property type="entry name" value="lambda repressor-like DNA-binding domains"/>
    <property type="match status" value="1"/>
</dbReference>
<dbReference type="InterPro" id="IPR010982">
    <property type="entry name" value="Lambda_DNA-bd_dom_sf"/>
</dbReference>
<organism evidence="2 3">
    <name type="scientific">Hymenobacter gummosus</name>
    <dbReference type="NCBI Taxonomy" id="1776032"/>
    <lineage>
        <taxon>Bacteria</taxon>
        <taxon>Pseudomonadati</taxon>
        <taxon>Bacteroidota</taxon>
        <taxon>Cytophagia</taxon>
        <taxon>Cytophagales</taxon>
        <taxon>Hymenobacteraceae</taxon>
        <taxon>Hymenobacter</taxon>
    </lineage>
</organism>
<evidence type="ECO:0000259" key="1">
    <source>
        <dbReference type="PROSITE" id="PS50943"/>
    </source>
</evidence>
<evidence type="ECO:0000313" key="3">
    <source>
        <dbReference type="Proteomes" id="UP000282184"/>
    </source>
</evidence>
<evidence type="ECO:0000313" key="2">
    <source>
        <dbReference type="EMBL" id="RTQ50138.1"/>
    </source>
</evidence>
<sequence>MPRRAYPSNSLSALVRKVFGLTQADLARFLHIKRAQVAHVEAGRSTFSREVDRRLTVLLEAQPVPEGRAGAWPKPAAEPAGALRREPLEKRLKECRYRALVIRYELEKTDKRLAELAHRRRALAALRAYLLPADGSIPWMPGDKVDVAYVRFWLDTLDADTAAAPVPDPTERALVELRLRLLDAEATALEGLLADLPPAPAV</sequence>
<dbReference type="Pfam" id="PF13560">
    <property type="entry name" value="HTH_31"/>
    <property type="match status" value="1"/>
</dbReference>
<name>A0A3S0IP01_9BACT</name>
<comment type="caution">
    <text evidence="2">The sequence shown here is derived from an EMBL/GenBank/DDBJ whole genome shotgun (WGS) entry which is preliminary data.</text>
</comment>
<dbReference type="Proteomes" id="UP000282184">
    <property type="component" value="Unassembled WGS sequence"/>
</dbReference>